<dbReference type="Proteomes" id="UP000095287">
    <property type="component" value="Unplaced"/>
</dbReference>
<evidence type="ECO:0000256" key="1">
    <source>
        <dbReference type="SAM" id="SignalP"/>
    </source>
</evidence>
<dbReference type="WBParaSite" id="L893_g13824.t1">
    <property type="protein sequence ID" value="L893_g13824.t1"/>
    <property type="gene ID" value="L893_g13824"/>
</dbReference>
<protein>
    <submittedName>
        <fullName evidence="3">Uncharacterized protein</fullName>
    </submittedName>
</protein>
<reference evidence="3" key="1">
    <citation type="submission" date="2016-11" db="UniProtKB">
        <authorList>
            <consortium name="WormBaseParasite"/>
        </authorList>
    </citation>
    <scope>IDENTIFICATION</scope>
</reference>
<name>A0A1I7Y8J7_9BILA</name>
<dbReference type="AlphaFoldDB" id="A0A1I7Y8J7"/>
<feature type="chain" id="PRO_5009311929" evidence="1">
    <location>
        <begin position="20"/>
        <end position="203"/>
    </location>
</feature>
<proteinExistence type="predicted"/>
<keyword evidence="1" id="KW-0732">Signal</keyword>
<evidence type="ECO:0000313" key="2">
    <source>
        <dbReference type="Proteomes" id="UP000095287"/>
    </source>
</evidence>
<accession>A0A1I7Y8J7</accession>
<keyword evidence="2" id="KW-1185">Reference proteome</keyword>
<evidence type="ECO:0000313" key="3">
    <source>
        <dbReference type="WBParaSite" id="L893_g13824.t1"/>
    </source>
</evidence>
<feature type="signal peptide" evidence="1">
    <location>
        <begin position="1"/>
        <end position="19"/>
    </location>
</feature>
<sequence length="203" mass="23503">MRLFLDLFIFSLLFLSASAAVRRRFIGASKLHLNVSIKTSDCNYRHAPSLSLHFGRVGPDEKLLYHGASKEMLNITKGIKSGGQFVSEFTLSAQEIAPFESSCYEFAKTQKVRLQRHYENCMHINMFNFKFSRRYYWKPEVVSMRQQYRLADNDTDTYYNRWEGGNCTSTPTLPQGRFYIRFDKKAPTALVPGPKLKKGNLFV</sequence>
<organism evidence="2 3">
    <name type="scientific">Steinernema glaseri</name>
    <dbReference type="NCBI Taxonomy" id="37863"/>
    <lineage>
        <taxon>Eukaryota</taxon>
        <taxon>Metazoa</taxon>
        <taxon>Ecdysozoa</taxon>
        <taxon>Nematoda</taxon>
        <taxon>Chromadorea</taxon>
        <taxon>Rhabditida</taxon>
        <taxon>Tylenchina</taxon>
        <taxon>Panagrolaimomorpha</taxon>
        <taxon>Strongyloidoidea</taxon>
        <taxon>Steinernematidae</taxon>
        <taxon>Steinernema</taxon>
    </lineage>
</organism>